<dbReference type="CDD" id="cd03801">
    <property type="entry name" value="GT4_PimA-like"/>
    <property type="match status" value="1"/>
</dbReference>
<dbReference type="RefSeq" id="WP_049181725.1">
    <property type="nucleotide sequence ID" value="NZ_CP022954.1"/>
</dbReference>
<evidence type="ECO:0000313" key="4">
    <source>
        <dbReference type="Proteomes" id="UP000423274"/>
    </source>
</evidence>
<dbReference type="SUPFAM" id="SSF53756">
    <property type="entry name" value="UDP-Glycosyltransferase/glycogen phosphorylase"/>
    <property type="match status" value="1"/>
</dbReference>
<keyword evidence="1" id="KW-0808">Transferase</keyword>
<name>A0AAP9HJ63_LACPA</name>
<evidence type="ECO:0000256" key="1">
    <source>
        <dbReference type="ARBA" id="ARBA00022679"/>
    </source>
</evidence>
<dbReference type="GO" id="GO:0009103">
    <property type="term" value="P:lipopolysaccharide biosynthetic process"/>
    <property type="evidence" value="ECO:0007669"/>
    <property type="project" value="TreeGrafter"/>
</dbReference>
<dbReference type="Proteomes" id="UP000423274">
    <property type="component" value="Chromosome"/>
</dbReference>
<dbReference type="Gene3D" id="3.40.50.2000">
    <property type="entry name" value="Glycogen Phosphorylase B"/>
    <property type="match status" value="1"/>
</dbReference>
<evidence type="ECO:0000313" key="3">
    <source>
        <dbReference type="EMBL" id="QGV18744.1"/>
    </source>
</evidence>
<dbReference type="PANTHER" id="PTHR46401">
    <property type="entry name" value="GLYCOSYLTRANSFERASE WBBK-RELATED"/>
    <property type="match status" value="1"/>
</dbReference>
<sequence length="357" mass="40279">MKINFVLPGNEDVVAGGYKVIYQYANQLINRGNDVTISFLFSPRFDHSNWLRTLKFLGTSLGLVHKNKEQVTWYPLNSSIALEFNVVTSKQLKDADILVATSVETSYFVAKAGASKGRKCYFIQNYETWVAGEDYEDNSFRLGLYNIVIATWLQQLVMKKSGLKPPIVPNFLETDFFNPNTDFRDRGHTVALLNHAEPSKRTAFGLKVLSKLKKEVPDLEVNLFGVWDMPENLPKWIHTFENPRQLTLRDQIYGGSSVYLLPSLLEGWSLTGMEAMVSGAVVVASDIGGVRDYVINNETGLLIKPDDLEAFVSAIKRIFLDDALHERLVREGVKKILGLSIDRSTTKLYDIFKEVGN</sequence>
<proteinExistence type="predicted"/>
<dbReference type="PANTHER" id="PTHR46401:SF2">
    <property type="entry name" value="GLYCOSYLTRANSFERASE WBBK-RELATED"/>
    <property type="match status" value="1"/>
</dbReference>
<dbReference type="AlphaFoldDB" id="A0AAP9HJ63"/>
<dbReference type="Pfam" id="PF00534">
    <property type="entry name" value="Glycos_transf_1"/>
    <property type="match status" value="1"/>
</dbReference>
<dbReference type="InterPro" id="IPR001296">
    <property type="entry name" value="Glyco_trans_1"/>
</dbReference>
<reference evidence="3 4" key="1">
    <citation type="submission" date="2017-08" db="EMBL/GenBank/DDBJ databases">
        <title>Genome sequence, comparative genomics and functional analysis of the highly adhesive Lactobacillus paracasei Kobulty strain.</title>
        <authorList>
            <person name="Koryszewska-Baginska A."/>
            <person name="Grynberg M."/>
            <person name="Aleksandrzak-Piekarczyk T."/>
        </authorList>
    </citation>
    <scope>NUCLEOTIDE SEQUENCE [LARGE SCALE GENOMIC DNA]</scope>
    <source>
        <strain evidence="3 4">IBB3423</strain>
    </source>
</reference>
<gene>
    <name evidence="3" type="ORF">LCAKO_2236</name>
</gene>
<dbReference type="GO" id="GO:0016757">
    <property type="term" value="F:glycosyltransferase activity"/>
    <property type="evidence" value="ECO:0007669"/>
    <property type="project" value="InterPro"/>
</dbReference>
<accession>A0AAP9HJ63</accession>
<dbReference type="EMBL" id="CP022954">
    <property type="protein sequence ID" value="QGV18744.1"/>
    <property type="molecule type" value="Genomic_DNA"/>
</dbReference>
<evidence type="ECO:0000259" key="2">
    <source>
        <dbReference type="Pfam" id="PF00534"/>
    </source>
</evidence>
<organism evidence="3 4">
    <name type="scientific">Lacticaseibacillus paracasei subsp. paracasei</name>
    <dbReference type="NCBI Taxonomy" id="47714"/>
    <lineage>
        <taxon>Bacteria</taxon>
        <taxon>Bacillati</taxon>
        <taxon>Bacillota</taxon>
        <taxon>Bacilli</taxon>
        <taxon>Lactobacillales</taxon>
        <taxon>Lactobacillaceae</taxon>
        <taxon>Lacticaseibacillus</taxon>
    </lineage>
</organism>
<protein>
    <submittedName>
        <fullName evidence="3">Glycosyltransferase</fullName>
    </submittedName>
</protein>
<dbReference type="Gene3D" id="3.40.50.11090">
    <property type="match status" value="1"/>
</dbReference>
<feature type="domain" description="Glycosyl transferase family 1" evidence="2">
    <location>
        <begin position="185"/>
        <end position="332"/>
    </location>
</feature>